<accession>A0ABP7Z089</accession>
<dbReference type="NCBIfam" id="TIGR03511">
    <property type="entry name" value="GldH_lipo"/>
    <property type="match status" value="1"/>
</dbReference>
<evidence type="ECO:0000313" key="2">
    <source>
        <dbReference type="EMBL" id="GAA4144106.1"/>
    </source>
</evidence>
<proteinExistence type="predicted"/>
<keyword evidence="3" id="KW-1185">Reference proteome</keyword>
<dbReference type="PROSITE" id="PS51257">
    <property type="entry name" value="PROKAR_LIPOPROTEIN"/>
    <property type="match status" value="1"/>
</dbReference>
<dbReference type="Proteomes" id="UP001500101">
    <property type="component" value="Unassembled WGS sequence"/>
</dbReference>
<keyword evidence="1" id="KW-0732">Signal</keyword>
<name>A0ABP7Z089_9SPHI</name>
<evidence type="ECO:0000313" key="3">
    <source>
        <dbReference type="Proteomes" id="UP001500101"/>
    </source>
</evidence>
<keyword evidence="2" id="KW-0449">Lipoprotein</keyword>
<gene>
    <name evidence="2" type="primary">gldH</name>
    <name evidence="2" type="ORF">GCM10022216_26690</name>
</gene>
<feature type="chain" id="PRO_5045121586" evidence="1">
    <location>
        <begin position="22"/>
        <end position="152"/>
    </location>
</feature>
<evidence type="ECO:0000256" key="1">
    <source>
        <dbReference type="SAM" id="SignalP"/>
    </source>
</evidence>
<dbReference type="EMBL" id="BAAAZI010000011">
    <property type="protein sequence ID" value="GAA4144106.1"/>
    <property type="molecule type" value="Genomic_DNA"/>
</dbReference>
<protein>
    <submittedName>
        <fullName evidence="2">Gliding motility lipoprotein GldH</fullName>
    </submittedName>
</protein>
<sequence length="152" mass="17673">MRMLILFAICILFLGSCQEGAFFERNTVIPNLSWDYDFKPVYEVDVQNKNAQYDVFVNLRHTAYYPYSNIYFFLHEKGPGIGEKTTRYEFNLAESDGRWIGRSAGNLYEQTKLLKEGLSFPDTGKYVFSLEQNMTENPLRGINDVGIKILKR</sequence>
<comment type="caution">
    <text evidence="2">The sequence shown here is derived from an EMBL/GenBank/DDBJ whole genome shotgun (WGS) entry which is preliminary data.</text>
</comment>
<reference evidence="3" key="1">
    <citation type="journal article" date="2019" name="Int. J. Syst. Evol. Microbiol.">
        <title>The Global Catalogue of Microorganisms (GCM) 10K type strain sequencing project: providing services to taxonomists for standard genome sequencing and annotation.</title>
        <authorList>
            <consortium name="The Broad Institute Genomics Platform"/>
            <consortium name="The Broad Institute Genome Sequencing Center for Infectious Disease"/>
            <person name="Wu L."/>
            <person name="Ma J."/>
        </authorList>
    </citation>
    <scope>NUCLEOTIDE SEQUENCE [LARGE SCALE GENOMIC DNA]</scope>
    <source>
        <strain evidence="3">JCM 16704</strain>
    </source>
</reference>
<feature type="signal peptide" evidence="1">
    <location>
        <begin position="1"/>
        <end position="21"/>
    </location>
</feature>
<dbReference type="InterPro" id="IPR020018">
    <property type="entry name" value="Motility-assoc_lipoprot_GldH"/>
</dbReference>
<dbReference type="Pfam" id="PF14109">
    <property type="entry name" value="GldH_lipo"/>
    <property type="match status" value="1"/>
</dbReference>
<organism evidence="2 3">
    <name type="scientific">Sphingobacterium kyonggiense</name>
    <dbReference type="NCBI Taxonomy" id="714075"/>
    <lineage>
        <taxon>Bacteria</taxon>
        <taxon>Pseudomonadati</taxon>
        <taxon>Bacteroidota</taxon>
        <taxon>Sphingobacteriia</taxon>
        <taxon>Sphingobacteriales</taxon>
        <taxon>Sphingobacteriaceae</taxon>
        <taxon>Sphingobacterium</taxon>
    </lineage>
</organism>